<comment type="caution">
    <text evidence="13">The sequence shown here is derived from an EMBL/GenBank/DDBJ whole genome shotgun (WGS) entry which is preliminary data.</text>
</comment>
<evidence type="ECO:0000256" key="3">
    <source>
        <dbReference type="ARBA" id="ARBA00015087"/>
    </source>
</evidence>
<keyword evidence="4" id="KW-1003">Cell membrane</keyword>
<comment type="function">
    <text evidence="11">Transmembrane component of the tectonic-like complex, a complex localized at the transition zone of primary cilia and acting as a barrier that prevents diffusion of transmembrane proteins between the cilia and plasma membranes. Required for ciliogenesis and sonic hedgehog/SHH signaling.</text>
</comment>
<evidence type="ECO:0000256" key="2">
    <source>
        <dbReference type="ARBA" id="ARBA00009082"/>
    </source>
</evidence>
<keyword evidence="14" id="KW-1185">Reference proteome</keyword>
<organism evidence="13 14">
    <name type="scientific">Porcisia hertigi</name>
    <dbReference type="NCBI Taxonomy" id="2761500"/>
    <lineage>
        <taxon>Eukaryota</taxon>
        <taxon>Discoba</taxon>
        <taxon>Euglenozoa</taxon>
        <taxon>Kinetoplastea</taxon>
        <taxon>Metakinetoplastina</taxon>
        <taxon>Trypanosomatida</taxon>
        <taxon>Trypanosomatidae</taxon>
        <taxon>Leishmaniinae</taxon>
        <taxon>Porcisia</taxon>
    </lineage>
</organism>
<evidence type="ECO:0000313" key="14">
    <source>
        <dbReference type="Proteomes" id="UP000674318"/>
    </source>
</evidence>
<dbReference type="GeneID" id="94291948"/>
<dbReference type="Pfam" id="PF10149">
    <property type="entry name" value="TM231"/>
    <property type="match status" value="2"/>
</dbReference>
<keyword evidence="6 12" id="KW-1133">Transmembrane helix</keyword>
<protein>
    <recommendedName>
        <fullName evidence="3">Transmembrane protein 231</fullName>
    </recommendedName>
</protein>
<keyword evidence="9" id="KW-0325">Glycoprotein</keyword>
<evidence type="ECO:0000256" key="1">
    <source>
        <dbReference type="ARBA" id="ARBA00004272"/>
    </source>
</evidence>
<dbReference type="EMBL" id="JAFJZO010000020">
    <property type="protein sequence ID" value="KAG5506415.1"/>
    <property type="molecule type" value="Genomic_DNA"/>
</dbReference>
<evidence type="ECO:0000256" key="9">
    <source>
        <dbReference type="ARBA" id="ARBA00023180"/>
    </source>
</evidence>
<keyword evidence="7" id="KW-0969">Cilium</keyword>
<dbReference type="GO" id="GO:0032880">
    <property type="term" value="P:regulation of protein localization"/>
    <property type="evidence" value="ECO:0007669"/>
    <property type="project" value="TreeGrafter"/>
</dbReference>
<dbReference type="PANTHER" id="PTHR14605">
    <property type="entry name" value="CHST5 PROTEIN"/>
    <property type="match status" value="1"/>
</dbReference>
<comment type="subcellular location">
    <subcellularLocation>
        <location evidence="1">Cell projection</location>
        <location evidence="1">Cilium membrane</location>
        <topology evidence="1">Multi-pass membrane protein</topology>
    </subcellularLocation>
</comment>
<evidence type="ECO:0000256" key="6">
    <source>
        <dbReference type="ARBA" id="ARBA00022989"/>
    </source>
</evidence>
<name>A0A836IKD2_9TRYP</name>
<evidence type="ECO:0000256" key="10">
    <source>
        <dbReference type="ARBA" id="ARBA00023273"/>
    </source>
</evidence>
<keyword evidence="8 12" id="KW-0472">Membrane</keyword>
<dbReference type="PANTHER" id="PTHR14605:SF1">
    <property type="entry name" value="TRANSMEMBRANE PROTEIN 231"/>
    <property type="match status" value="1"/>
</dbReference>
<dbReference type="OrthoDB" id="426438at2759"/>
<dbReference type="InterPro" id="IPR019306">
    <property type="entry name" value="TMEM231"/>
</dbReference>
<keyword evidence="10" id="KW-0966">Cell projection</keyword>
<dbReference type="GO" id="GO:0060271">
    <property type="term" value="P:cilium assembly"/>
    <property type="evidence" value="ECO:0007669"/>
    <property type="project" value="TreeGrafter"/>
</dbReference>
<accession>A0A836IKD2</accession>
<evidence type="ECO:0000256" key="11">
    <source>
        <dbReference type="ARBA" id="ARBA00024803"/>
    </source>
</evidence>
<dbReference type="GO" id="GO:0035869">
    <property type="term" value="C:ciliary transition zone"/>
    <property type="evidence" value="ECO:0007669"/>
    <property type="project" value="TreeGrafter"/>
</dbReference>
<evidence type="ECO:0000256" key="7">
    <source>
        <dbReference type="ARBA" id="ARBA00023069"/>
    </source>
</evidence>
<evidence type="ECO:0000313" key="13">
    <source>
        <dbReference type="EMBL" id="KAG5506415.1"/>
    </source>
</evidence>
<evidence type="ECO:0000256" key="4">
    <source>
        <dbReference type="ARBA" id="ARBA00022475"/>
    </source>
</evidence>
<comment type="similarity">
    <text evidence="2">Belongs to the TMEM231 family.</text>
</comment>
<proteinExistence type="inferred from homology"/>
<evidence type="ECO:0000256" key="5">
    <source>
        <dbReference type="ARBA" id="ARBA00022692"/>
    </source>
</evidence>
<dbReference type="KEGG" id="phet:94291948"/>
<reference evidence="13 14" key="1">
    <citation type="submission" date="2021-02" db="EMBL/GenBank/DDBJ databases">
        <title>Porcisia hertigi Genome sequencing and assembly.</title>
        <authorList>
            <person name="Almutairi H."/>
            <person name="Gatherer D."/>
        </authorList>
    </citation>
    <scope>NUCLEOTIDE SEQUENCE [LARGE SCALE GENOMIC DNA]</scope>
    <source>
        <strain evidence="13 14">C119</strain>
    </source>
</reference>
<feature type="transmembrane region" description="Helical" evidence="12">
    <location>
        <begin position="347"/>
        <end position="364"/>
    </location>
</feature>
<keyword evidence="5 12" id="KW-0812">Transmembrane</keyword>
<dbReference type="GO" id="GO:0060170">
    <property type="term" value="C:ciliary membrane"/>
    <property type="evidence" value="ECO:0007669"/>
    <property type="project" value="UniProtKB-SubCell"/>
</dbReference>
<dbReference type="RefSeq" id="XP_067757577.1">
    <property type="nucleotide sequence ID" value="XM_067901871.1"/>
</dbReference>
<evidence type="ECO:0000256" key="8">
    <source>
        <dbReference type="ARBA" id="ARBA00023136"/>
    </source>
</evidence>
<gene>
    <name evidence="13" type="ORF">JKF63_05918</name>
</gene>
<feature type="transmembrane region" description="Helical" evidence="12">
    <location>
        <begin position="20"/>
        <end position="40"/>
    </location>
</feature>
<dbReference type="Proteomes" id="UP000674318">
    <property type="component" value="Unassembled WGS sequence"/>
</dbReference>
<sequence>MINLSLYHEHYGVRYAPRGLASWIFYAFCLLAILITPFFIGLSMHNFWLTVNYFYHMPEVSFTGRCAVRVSTVLGKEYLWTCSDLFHGELQATSLSILPYFATFEEDANFDGKIDMVHFLMSFPLGDVLDATSLYVQSTTGTGGGADAPTSQRDAVLEVSFLPEFVYYIRHYLIKVNMTAAPLLRYRRSPLQKGFGNATGTPQTDTPVHGDPSTTISNTYSWSGAPVCALTKADMLFHTTHSLINSPSVAYTQRYTSSPLQELARQPADLLNLPQFAGHYAARNQTVVLRPYVETDGGLDVLRNDGGVVRGLWDDLDDLNTFTWYVQLRIPPAEVQYVPSFAEALKWGWVQYFVIAYIFQWILWKVRMVLVKMGLLTSRAFFSTMRRQY</sequence>
<dbReference type="AlphaFoldDB" id="A0A836IKD2"/>
<evidence type="ECO:0000256" key="12">
    <source>
        <dbReference type="SAM" id="Phobius"/>
    </source>
</evidence>